<dbReference type="PANTHER" id="PTHR42760">
    <property type="entry name" value="SHORT-CHAIN DEHYDROGENASES/REDUCTASES FAMILY MEMBER"/>
    <property type="match status" value="1"/>
</dbReference>
<dbReference type="InterPro" id="IPR036291">
    <property type="entry name" value="NAD(P)-bd_dom_sf"/>
</dbReference>
<evidence type="ECO:0000256" key="1">
    <source>
        <dbReference type="ARBA" id="ARBA00006484"/>
    </source>
</evidence>
<comment type="similarity">
    <text evidence="1">Belongs to the short-chain dehydrogenases/reductases (SDR) family.</text>
</comment>
<dbReference type="InterPro" id="IPR020904">
    <property type="entry name" value="Sc_DH/Rdtase_CS"/>
</dbReference>
<dbReference type="PANTHER" id="PTHR42760:SF123">
    <property type="entry name" value="OXIDOREDUCTASE"/>
    <property type="match status" value="1"/>
</dbReference>
<sequence length="230" mass="24257">MIPTALITGGTGAIGRAIAVALAEDGYRPILASSRAERDPEFETRRLDVTDPASIESAMKDLDQLSVLVNGAGTAIREGKEFEPETFARVLDINLTGAMRMCMAARPRLLKAADGCIVNICSMLSFFGSPTVPAYSASKGGLLQLTRSLAAAWAEEGIRVNAVAPGYIETPLTQPLHGQEANRAQIANRTPMKRWGQPQEVAGSVAFLCSPRASFTTGAVLCADGGYSVA</sequence>
<comment type="caution">
    <text evidence="2">The sequence shown here is derived from an EMBL/GenBank/DDBJ whole genome shotgun (WGS) entry which is preliminary data.</text>
</comment>
<evidence type="ECO:0000313" key="3">
    <source>
        <dbReference type="Proteomes" id="UP001595799"/>
    </source>
</evidence>
<dbReference type="PRINTS" id="PR00081">
    <property type="entry name" value="GDHRDH"/>
</dbReference>
<dbReference type="PRINTS" id="PR00080">
    <property type="entry name" value="SDRFAMILY"/>
</dbReference>
<gene>
    <name evidence="2" type="ORF">ACFOW6_01965</name>
</gene>
<dbReference type="GO" id="GO:0016491">
    <property type="term" value="F:oxidoreductase activity"/>
    <property type="evidence" value="ECO:0007669"/>
    <property type="project" value="UniProtKB-KW"/>
</dbReference>
<dbReference type="SUPFAM" id="SSF51735">
    <property type="entry name" value="NAD(P)-binding Rossmann-fold domains"/>
    <property type="match status" value="1"/>
</dbReference>
<organism evidence="2 3">
    <name type="scientific">Fodinicurvata halophila</name>
    <dbReference type="NCBI Taxonomy" id="1419723"/>
    <lineage>
        <taxon>Bacteria</taxon>
        <taxon>Pseudomonadati</taxon>
        <taxon>Pseudomonadota</taxon>
        <taxon>Alphaproteobacteria</taxon>
        <taxon>Rhodospirillales</taxon>
        <taxon>Rhodovibrionaceae</taxon>
        <taxon>Fodinicurvata</taxon>
    </lineage>
</organism>
<accession>A0ABV8UGA2</accession>
<dbReference type="Pfam" id="PF13561">
    <property type="entry name" value="adh_short_C2"/>
    <property type="match status" value="1"/>
</dbReference>
<protein>
    <submittedName>
        <fullName evidence="2">SDR family NAD(P)-dependent oxidoreductase</fullName>
        <ecNumber evidence="2">1.1.1.-</ecNumber>
    </submittedName>
</protein>
<dbReference type="InterPro" id="IPR002347">
    <property type="entry name" value="SDR_fam"/>
</dbReference>
<reference evidence="3" key="1">
    <citation type="journal article" date="2019" name="Int. J. Syst. Evol. Microbiol.">
        <title>The Global Catalogue of Microorganisms (GCM) 10K type strain sequencing project: providing services to taxonomists for standard genome sequencing and annotation.</title>
        <authorList>
            <consortium name="The Broad Institute Genomics Platform"/>
            <consortium name="The Broad Institute Genome Sequencing Center for Infectious Disease"/>
            <person name="Wu L."/>
            <person name="Ma J."/>
        </authorList>
    </citation>
    <scope>NUCLEOTIDE SEQUENCE [LARGE SCALE GENOMIC DNA]</scope>
    <source>
        <strain evidence="3">CECT 8472</strain>
    </source>
</reference>
<evidence type="ECO:0000313" key="2">
    <source>
        <dbReference type="EMBL" id="MFC4350301.1"/>
    </source>
</evidence>
<dbReference type="RefSeq" id="WP_382420609.1">
    <property type="nucleotide sequence ID" value="NZ_JBHSCW010000001.1"/>
</dbReference>
<dbReference type="PROSITE" id="PS00061">
    <property type="entry name" value="ADH_SHORT"/>
    <property type="match status" value="1"/>
</dbReference>
<dbReference type="Gene3D" id="3.40.50.720">
    <property type="entry name" value="NAD(P)-binding Rossmann-like Domain"/>
    <property type="match status" value="1"/>
</dbReference>
<dbReference type="EC" id="1.1.1.-" evidence="2"/>
<keyword evidence="2" id="KW-0560">Oxidoreductase</keyword>
<proteinExistence type="inferred from homology"/>
<name>A0ABV8UGA2_9PROT</name>
<dbReference type="Proteomes" id="UP001595799">
    <property type="component" value="Unassembled WGS sequence"/>
</dbReference>
<keyword evidence="3" id="KW-1185">Reference proteome</keyword>
<dbReference type="CDD" id="cd05233">
    <property type="entry name" value="SDR_c"/>
    <property type="match status" value="1"/>
</dbReference>
<dbReference type="EMBL" id="JBHSCW010000001">
    <property type="protein sequence ID" value="MFC4350301.1"/>
    <property type="molecule type" value="Genomic_DNA"/>
</dbReference>